<comment type="similarity">
    <text evidence="1 3">Belongs to the type-B carboxylesterase/lipase family.</text>
</comment>
<dbReference type="Proteomes" id="UP000800235">
    <property type="component" value="Unassembled WGS sequence"/>
</dbReference>
<dbReference type="GO" id="GO:0052689">
    <property type="term" value="F:carboxylic ester hydrolase activity"/>
    <property type="evidence" value="ECO:0007669"/>
    <property type="project" value="TreeGrafter"/>
</dbReference>
<dbReference type="SUPFAM" id="SSF53474">
    <property type="entry name" value="alpha/beta-Hydrolases"/>
    <property type="match status" value="1"/>
</dbReference>
<proteinExistence type="inferred from homology"/>
<evidence type="ECO:0000256" key="2">
    <source>
        <dbReference type="ARBA" id="ARBA00022801"/>
    </source>
</evidence>
<keyword evidence="3" id="KW-0732">Signal</keyword>
<dbReference type="InterPro" id="IPR019826">
    <property type="entry name" value="Carboxylesterase_B_AS"/>
</dbReference>
<dbReference type="InterPro" id="IPR019819">
    <property type="entry name" value="Carboxylesterase_B_CS"/>
</dbReference>
<dbReference type="PANTHER" id="PTHR43918">
    <property type="entry name" value="ACETYLCHOLINESTERASE"/>
    <property type="match status" value="1"/>
</dbReference>
<dbReference type="InterPro" id="IPR002018">
    <property type="entry name" value="CarbesteraseB"/>
</dbReference>
<feature type="signal peptide" evidence="3">
    <location>
        <begin position="1"/>
        <end position="21"/>
    </location>
</feature>
<name>A0A9P4U234_9PEZI</name>
<sequence length="573" mass="62432">MSSFHSVFSALLLYAACNVAAVPVHEKAISSPAVTIKNGTCSGLYSPEYNQDYFLGIPFAQPPVGDLRFRNPQHVNSSFAGTYFATKYSSECIGYTSDQWNYQISEDCLYLNVVRPAGYENTSLPVAFWIHGGGYIAGGGLDQRYNLSFIVQNSVRIGKPMIGVSINYRLSAWGFLSSLQVSGSGNTNMGLKDQRLALRWVQENIAAFGGDTKKVTIWGESAGASSVGLQLTAYGGRDDNLFRAAIMQSGNPVYYNGFGRTNTYQSLYDEIITQAGCANSTDSLQCLRGVTYGTLNAIFNGTTTVNGSSLNAWGPVIDGDFIQKFTSLQLQNNAFVHVPILSGANSDEGTAFSPTGINSTEDFYNSITSSTRTAPAPAALASALLDAYPDDPSVNVIASLGPNFRPGSPYGAQYRRSASYYGDLIFIANRRLTCQVWAAANVPAYCYRFNTIPAGVNQISGVTHFQEIGFVFLNTQGVGYPPISVNPFTNKSESFIRLAMFMDSSWISFVSDLDPNAWRSAWNGSEALWPVYDMNNPQNIVFDANVTSYAEPDTYRDKGMRLINQNNAGVYNR</sequence>
<reference evidence="5" key="1">
    <citation type="journal article" date="2020" name="Stud. Mycol.">
        <title>101 Dothideomycetes genomes: a test case for predicting lifestyles and emergence of pathogens.</title>
        <authorList>
            <person name="Haridas S."/>
            <person name="Albert R."/>
            <person name="Binder M."/>
            <person name="Bloem J."/>
            <person name="Labutti K."/>
            <person name="Salamov A."/>
            <person name="Andreopoulos B."/>
            <person name="Baker S."/>
            <person name="Barry K."/>
            <person name="Bills G."/>
            <person name="Bluhm B."/>
            <person name="Cannon C."/>
            <person name="Castanera R."/>
            <person name="Culley D."/>
            <person name="Daum C."/>
            <person name="Ezra D."/>
            <person name="Gonzalez J."/>
            <person name="Henrissat B."/>
            <person name="Kuo A."/>
            <person name="Liang C."/>
            <person name="Lipzen A."/>
            <person name="Lutzoni F."/>
            <person name="Magnuson J."/>
            <person name="Mondo S."/>
            <person name="Nolan M."/>
            <person name="Ohm R."/>
            <person name="Pangilinan J."/>
            <person name="Park H.-J."/>
            <person name="Ramirez L."/>
            <person name="Alfaro M."/>
            <person name="Sun H."/>
            <person name="Tritt A."/>
            <person name="Yoshinaga Y."/>
            <person name="Zwiers L.-H."/>
            <person name="Turgeon B."/>
            <person name="Goodwin S."/>
            <person name="Spatafora J."/>
            <person name="Crous P."/>
            <person name="Grigoriev I."/>
        </authorList>
    </citation>
    <scope>NUCLEOTIDE SEQUENCE</scope>
    <source>
        <strain evidence="5">CBS 130266</strain>
    </source>
</reference>
<dbReference type="EC" id="3.1.1.-" evidence="3"/>
<dbReference type="AlphaFoldDB" id="A0A9P4U234"/>
<dbReference type="Pfam" id="PF00135">
    <property type="entry name" value="COesterase"/>
    <property type="match status" value="1"/>
</dbReference>
<evidence type="ECO:0000313" key="5">
    <source>
        <dbReference type="EMBL" id="KAF2434420.1"/>
    </source>
</evidence>
<feature type="chain" id="PRO_5040527560" description="Carboxylic ester hydrolase" evidence="3">
    <location>
        <begin position="22"/>
        <end position="573"/>
    </location>
</feature>
<keyword evidence="6" id="KW-1185">Reference proteome</keyword>
<dbReference type="OrthoDB" id="408631at2759"/>
<evidence type="ECO:0000259" key="4">
    <source>
        <dbReference type="Pfam" id="PF00135"/>
    </source>
</evidence>
<dbReference type="Gene3D" id="3.40.50.1820">
    <property type="entry name" value="alpha/beta hydrolase"/>
    <property type="match status" value="1"/>
</dbReference>
<evidence type="ECO:0000256" key="3">
    <source>
        <dbReference type="RuleBase" id="RU361235"/>
    </source>
</evidence>
<comment type="caution">
    <text evidence="5">The sequence shown here is derived from an EMBL/GenBank/DDBJ whole genome shotgun (WGS) entry which is preliminary data.</text>
</comment>
<dbReference type="PROSITE" id="PS00122">
    <property type="entry name" value="CARBOXYLESTERASE_B_1"/>
    <property type="match status" value="1"/>
</dbReference>
<keyword evidence="2 3" id="KW-0378">Hydrolase</keyword>
<evidence type="ECO:0000313" key="6">
    <source>
        <dbReference type="Proteomes" id="UP000800235"/>
    </source>
</evidence>
<evidence type="ECO:0000256" key="1">
    <source>
        <dbReference type="ARBA" id="ARBA00005964"/>
    </source>
</evidence>
<dbReference type="EMBL" id="MU007016">
    <property type="protein sequence ID" value="KAF2434420.1"/>
    <property type="molecule type" value="Genomic_DNA"/>
</dbReference>
<feature type="domain" description="Carboxylesterase type B" evidence="4">
    <location>
        <begin position="31"/>
        <end position="547"/>
    </location>
</feature>
<gene>
    <name evidence="5" type="ORF">EJ08DRAFT_466092</name>
</gene>
<dbReference type="InterPro" id="IPR050654">
    <property type="entry name" value="AChE-related_enzymes"/>
</dbReference>
<dbReference type="InterPro" id="IPR029058">
    <property type="entry name" value="AB_hydrolase_fold"/>
</dbReference>
<accession>A0A9P4U234</accession>
<dbReference type="PANTHER" id="PTHR43918:SF4">
    <property type="entry name" value="CARBOXYLIC ESTER HYDROLASE"/>
    <property type="match status" value="1"/>
</dbReference>
<organism evidence="5 6">
    <name type="scientific">Tothia fuscella</name>
    <dbReference type="NCBI Taxonomy" id="1048955"/>
    <lineage>
        <taxon>Eukaryota</taxon>
        <taxon>Fungi</taxon>
        <taxon>Dikarya</taxon>
        <taxon>Ascomycota</taxon>
        <taxon>Pezizomycotina</taxon>
        <taxon>Dothideomycetes</taxon>
        <taxon>Pleosporomycetidae</taxon>
        <taxon>Venturiales</taxon>
        <taxon>Cylindrosympodiaceae</taxon>
        <taxon>Tothia</taxon>
    </lineage>
</organism>
<protein>
    <recommendedName>
        <fullName evidence="3">Carboxylic ester hydrolase</fullName>
        <ecNumber evidence="3">3.1.1.-</ecNumber>
    </recommendedName>
</protein>
<dbReference type="PROSITE" id="PS00941">
    <property type="entry name" value="CARBOXYLESTERASE_B_2"/>
    <property type="match status" value="1"/>
</dbReference>